<sequence length="60" mass="7139">MKTRTQYLVRVFYFKTIVASLRFSKEHKTHILRLRIRLFVCSHETAEIPAAATDCFFIYA</sequence>
<evidence type="ECO:0000313" key="1">
    <source>
        <dbReference type="EMBL" id="PJZ29666.1"/>
    </source>
</evidence>
<dbReference type="Proteomes" id="UP000231919">
    <property type="component" value="Unassembled WGS sequence"/>
</dbReference>
<evidence type="ECO:0000313" key="2">
    <source>
        <dbReference type="Proteomes" id="UP000231919"/>
    </source>
</evidence>
<accession>A0ABX4N8J5</accession>
<keyword evidence="2" id="KW-1185">Reference proteome</keyword>
<comment type="caution">
    <text evidence="1">The sequence shown here is derived from an EMBL/GenBank/DDBJ whole genome shotgun (WGS) entry which is preliminary data.</text>
</comment>
<dbReference type="EMBL" id="NPDP01000018">
    <property type="protein sequence ID" value="PJZ29666.1"/>
    <property type="molecule type" value="Genomic_DNA"/>
</dbReference>
<reference evidence="1 2" key="1">
    <citation type="submission" date="2017-07" db="EMBL/GenBank/DDBJ databases">
        <title>Leptospira spp. isolated from tropical soils.</title>
        <authorList>
            <person name="Thibeaux R."/>
            <person name="Iraola G."/>
            <person name="Ferres I."/>
            <person name="Bierque E."/>
            <person name="Girault D."/>
            <person name="Soupe-Gilbert M.-E."/>
            <person name="Picardeau M."/>
            <person name="Goarant C."/>
        </authorList>
    </citation>
    <scope>NUCLEOTIDE SEQUENCE [LARGE SCALE GENOMIC DNA]</scope>
    <source>
        <strain evidence="1 2">JW2-C-B1</strain>
    </source>
</reference>
<gene>
    <name evidence="1" type="ORF">CH378_11140</name>
</gene>
<organism evidence="1 2">
    <name type="scientific">Leptospira kmetyi</name>
    <dbReference type="NCBI Taxonomy" id="408139"/>
    <lineage>
        <taxon>Bacteria</taxon>
        <taxon>Pseudomonadati</taxon>
        <taxon>Spirochaetota</taxon>
        <taxon>Spirochaetia</taxon>
        <taxon>Leptospirales</taxon>
        <taxon>Leptospiraceae</taxon>
        <taxon>Leptospira</taxon>
    </lineage>
</organism>
<protein>
    <submittedName>
        <fullName evidence="1">Uncharacterized protein</fullName>
    </submittedName>
</protein>
<name>A0ABX4N8J5_9LEPT</name>
<proteinExistence type="predicted"/>